<evidence type="ECO:0000256" key="1">
    <source>
        <dbReference type="SAM" id="Phobius"/>
    </source>
</evidence>
<sequence>MPIVFKTCGMLSFYDPGYTQEKCDKSAFLALIFVVSSTLVTQVFLTLRLYALSQRSRLALVSFSTLSLVQLTFGVVMISSPSSSGMTFPSIPLDEFRLCIVKTKAFYEIGYVGLSVFFDLATLATIVYYAIRSKSQYGMPHIIRTILEDTTMYSFVMAMCNLVLVLFVVFAKTPIKLLPATGSIM</sequence>
<organism evidence="2 3">
    <name type="scientific">Thelephora terrestris</name>
    <dbReference type="NCBI Taxonomy" id="56493"/>
    <lineage>
        <taxon>Eukaryota</taxon>
        <taxon>Fungi</taxon>
        <taxon>Dikarya</taxon>
        <taxon>Basidiomycota</taxon>
        <taxon>Agaricomycotina</taxon>
        <taxon>Agaricomycetes</taxon>
        <taxon>Thelephorales</taxon>
        <taxon>Thelephoraceae</taxon>
        <taxon>Thelephora</taxon>
    </lineage>
</organism>
<proteinExistence type="predicted"/>
<keyword evidence="3" id="KW-1185">Reference proteome</keyword>
<reference evidence="2" key="2">
    <citation type="submission" date="2020-11" db="EMBL/GenBank/DDBJ databases">
        <authorList>
            <consortium name="DOE Joint Genome Institute"/>
            <person name="Kuo A."/>
            <person name="Miyauchi S."/>
            <person name="Kiss E."/>
            <person name="Drula E."/>
            <person name="Kohler A."/>
            <person name="Sanchez-Garcia M."/>
            <person name="Andreopoulos B."/>
            <person name="Barry K.W."/>
            <person name="Bonito G."/>
            <person name="Buee M."/>
            <person name="Carver A."/>
            <person name="Chen C."/>
            <person name="Cichocki N."/>
            <person name="Clum A."/>
            <person name="Culley D."/>
            <person name="Crous P.W."/>
            <person name="Fauchery L."/>
            <person name="Girlanda M."/>
            <person name="Hayes R."/>
            <person name="Keri Z."/>
            <person name="Labutti K."/>
            <person name="Lipzen A."/>
            <person name="Lombard V."/>
            <person name="Magnuson J."/>
            <person name="Maillard F."/>
            <person name="Morin E."/>
            <person name="Murat C."/>
            <person name="Nolan M."/>
            <person name="Ohm R."/>
            <person name="Pangilinan J."/>
            <person name="Pereira M."/>
            <person name="Perotto S."/>
            <person name="Peter M."/>
            <person name="Riley R."/>
            <person name="Sitrit Y."/>
            <person name="Stielow B."/>
            <person name="Szollosi G."/>
            <person name="Zifcakova L."/>
            <person name="Stursova M."/>
            <person name="Spatafora J.W."/>
            <person name="Tedersoo L."/>
            <person name="Vaario L.-M."/>
            <person name="Yamada A."/>
            <person name="Yan M."/>
            <person name="Wang P."/>
            <person name="Xu J."/>
            <person name="Bruns T."/>
            <person name="Baldrian P."/>
            <person name="Vilgalys R."/>
            <person name="Henrissat B."/>
            <person name="Grigoriev I.V."/>
            <person name="Hibbett D."/>
            <person name="Nagy L.G."/>
            <person name="Martin F.M."/>
        </authorList>
    </citation>
    <scope>NUCLEOTIDE SEQUENCE</scope>
    <source>
        <strain evidence="2">UH-Tt-Lm1</strain>
    </source>
</reference>
<dbReference type="EMBL" id="WIUZ02000001">
    <property type="protein sequence ID" value="KAF9792268.1"/>
    <property type="molecule type" value="Genomic_DNA"/>
</dbReference>
<feature type="transmembrane region" description="Helical" evidence="1">
    <location>
        <begin position="152"/>
        <end position="171"/>
    </location>
</feature>
<gene>
    <name evidence="2" type="ORF">BJ322DRAFT_1028101</name>
</gene>
<evidence type="ECO:0000313" key="3">
    <source>
        <dbReference type="Proteomes" id="UP000736335"/>
    </source>
</evidence>
<dbReference type="AlphaFoldDB" id="A0A9P6HPE0"/>
<accession>A0A9P6HPE0</accession>
<name>A0A9P6HPE0_9AGAM</name>
<dbReference type="Proteomes" id="UP000736335">
    <property type="component" value="Unassembled WGS sequence"/>
</dbReference>
<feature type="transmembrane region" description="Helical" evidence="1">
    <location>
        <begin position="111"/>
        <end position="131"/>
    </location>
</feature>
<evidence type="ECO:0000313" key="2">
    <source>
        <dbReference type="EMBL" id="KAF9792268.1"/>
    </source>
</evidence>
<feature type="transmembrane region" description="Helical" evidence="1">
    <location>
        <begin position="27"/>
        <end position="51"/>
    </location>
</feature>
<comment type="caution">
    <text evidence="2">The sequence shown here is derived from an EMBL/GenBank/DDBJ whole genome shotgun (WGS) entry which is preliminary data.</text>
</comment>
<keyword evidence="1" id="KW-0812">Transmembrane</keyword>
<reference evidence="2" key="1">
    <citation type="journal article" date="2020" name="Nat. Commun.">
        <title>Large-scale genome sequencing of mycorrhizal fungi provides insights into the early evolution of symbiotic traits.</title>
        <authorList>
            <person name="Miyauchi S."/>
            <person name="Kiss E."/>
            <person name="Kuo A."/>
            <person name="Drula E."/>
            <person name="Kohler A."/>
            <person name="Sanchez-Garcia M."/>
            <person name="Morin E."/>
            <person name="Andreopoulos B."/>
            <person name="Barry K.W."/>
            <person name="Bonito G."/>
            <person name="Buee M."/>
            <person name="Carver A."/>
            <person name="Chen C."/>
            <person name="Cichocki N."/>
            <person name="Clum A."/>
            <person name="Culley D."/>
            <person name="Crous P.W."/>
            <person name="Fauchery L."/>
            <person name="Girlanda M."/>
            <person name="Hayes R.D."/>
            <person name="Keri Z."/>
            <person name="LaButti K."/>
            <person name="Lipzen A."/>
            <person name="Lombard V."/>
            <person name="Magnuson J."/>
            <person name="Maillard F."/>
            <person name="Murat C."/>
            <person name="Nolan M."/>
            <person name="Ohm R.A."/>
            <person name="Pangilinan J."/>
            <person name="Pereira M.F."/>
            <person name="Perotto S."/>
            <person name="Peter M."/>
            <person name="Pfister S."/>
            <person name="Riley R."/>
            <person name="Sitrit Y."/>
            <person name="Stielow J.B."/>
            <person name="Szollosi G."/>
            <person name="Zifcakova L."/>
            <person name="Stursova M."/>
            <person name="Spatafora J.W."/>
            <person name="Tedersoo L."/>
            <person name="Vaario L.M."/>
            <person name="Yamada A."/>
            <person name="Yan M."/>
            <person name="Wang P."/>
            <person name="Xu J."/>
            <person name="Bruns T."/>
            <person name="Baldrian P."/>
            <person name="Vilgalys R."/>
            <person name="Dunand C."/>
            <person name="Henrissat B."/>
            <person name="Grigoriev I.V."/>
            <person name="Hibbett D."/>
            <person name="Nagy L.G."/>
            <person name="Martin F.M."/>
        </authorList>
    </citation>
    <scope>NUCLEOTIDE SEQUENCE</scope>
    <source>
        <strain evidence="2">UH-Tt-Lm1</strain>
    </source>
</reference>
<protein>
    <submittedName>
        <fullName evidence="2">Uncharacterized protein</fullName>
    </submittedName>
</protein>
<keyword evidence="1" id="KW-0472">Membrane</keyword>
<keyword evidence="1" id="KW-1133">Transmembrane helix</keyword>
<feature type="transmembrane region" description="Helical" evidence="1">
    <location>
        <begin position="58"/>
        <end position="78"/>
    </location>
</feature>